<comment type="subcellular location">
    <subcellularLocation>
        <location evidence="1 7">Secreted</location>
    </subcellularLocation>
</comment>
<accession>A0A2G9H5X0</accession>
<dbReference type="PANTHER" id="PTHR33109">
    <property type="entry name" value="EPIDERMAL PATTERNING FACTOR-LIKE PROTEIN 4"/>
    <property type="match status" value="1"/>
</dbReference>
<dbReference type="InterPro" id="IPR039455">
    <property type="entry name" value="EPFL"/>
</dbReference>
<dbReference type="GO" id="GO:0010052">
    <property type="term" value="P:guard cell differentiation"/>
    <property type="evidence" value="ECO:0007669"/>
    <property type="project" value="UniProtKB-UniRule"/>
</dbReference>
<feature type="chain" id="PRO_5027146959" description="Epidermal patterning factor-like protein" evidence="7">
    <location>
        <begin position="32"/>
        <end position="114"/>
    </location>
</feature>
<evidence type="ECO:0000256" key="6">
    <source>
        <dbReference type="ARBA" id="ARBA00023157"/>
    </source>
</evidence>
<sequence length="114" mass="12879">MAMASFTPLISSNSIALFITLFLLIISPSYCLNTNFRGLLVEEKARLGSMPPSCYNKCNQCQPCTAEQVPTLPSHHRFEPGSVEEKRYDSARNRYSNYKPLGWKCRCGGHLYNP</sequence>
<comment type="caution">
    <text evidence="8">The sequence shown here is derived from an EMBL/GenBank/DDBJ whole genome shotgun (WGS) entry which is preliminary data.</text>
</comment>
<dbReference type="Pfam" id="PF17181">
    <property type="entry name" value="EPF"/>
    <property type="match status" value="1"/>
</dbReference>
<dbReference type="Proteomes" id="UP000231279">
    <property type="component" value="Unassembled WGS sequence"/>
</dbReference>
<keyword evidence="4 7" id="KW-0964">Secreted</keyword>
<dbReference type="PANTHER" id="PTHR33109:SF102">
    <property type="entry name" value="EPIDERMAL PATTERNING FACTOR-LIKE PROTEIN 1"/>
    <property type="match status" value="1"/>
</dbReference>
<protein>
    <recommendedName>
        <fullName evidence="7">Epidermal patterning factor-like protein</fullName>
    </recommendedName>
</protein>
<comment type="similarity">
    <text evidence="2 7">Belongs to the plant cysteine rich small secretory peptide family. Epidermal patterning factor subfamily.</text>
</comment>
<evidence type="ECO:0000256" key="4">
    <source>
        <dbReference type="ARBA" id="ARBA00022525"/>
    </source>
</evidence>
<evidence type="ECO:0000313" key="9">
    <source>
        <dbReference type="Proteomes" id="UP000231279"/>
    </source>
</evidence>
<dbReference type="OrthoDB" id="1922142at2759"/>
<feature type="signal peptide" evidence="7">
    <location>
        <begin position="1"/>
        <end position="31"/>
    </location>
</feature>
<comment type="function">
    <text evidence="7">Controls stomatal patterning.</text>
</comment>
<gene>
    <name evidence="8" type="ORF">CDL12_14465</name>
</gene>
<evidence type="ECO:0000256" key="7">
    <source>
        <dbReference type="RuleBase" id="RU367102"/>
    </source>
</evidence>
<evidence type="ECO:0000256" key="2">
    <source>
        <dbReference type="ARBA" id="ARBA00008127"/>
    </source>
</evidence>
<name>A0A2G9H5X0_9LAMI</name>
<dbReference type="AlphaFoldDB" id="A0A2G9H5X0"/>
<proteinExistence type="inferred from homology"/>
<evidence type="ECO:0000313" key="8">
    <source>
        <dbReference type="EMBL" id="PIN12917.1"/>
    </source>
</evidence>
<evidence type="ECO:0000256" key="3">
    <source>
        <dbReference type="ARBA" id="ARBA00022473"/>
    </source>
</evidence>
<keyword evidence="6" id="KW-1015">Disulfide bond</keyword>
<keyword evidence="9" id="KW-1185">Reference proteome</keyword>
<keyword evidence="5 7" id="KW-0732">Signal</keyword>
<evidence type="ECO:0000256" key="5">
    <source>
        <dbReference type="ARBA" id="ARBA00022729"/>
    </source>
</evidence>
<keyword evidence="3 7" id="KW-0217">Developmental protein</keyword>
<dbReference type="GO" id="GO:0005576">
    <property type="term" value="C:extracellular region"/>
    <property type="evidence" value="ECO:0007669"/>
    <property type="project" value="UniProtKB-SubCell"/>
</dbReference>
<dbReference type="EMBL" id="NKXS01002586">
    <property type="protein sequence ID" value="PIN12917.1"/>
    <property type="molecule type" value="Genomic_DNA"/>
</dbReference>
<evidence type="ECO:0000256" key="1">
    <source>
        <dbReference type="ARBA" id="ARBA00004613"/>
    </source>
</evidence>
<reference evidence="9" key="1">
    <citation type="journal article" date="2018" name="Gigascience">
        <title>Genome assembly of the Pink Ipe (Handroanthus impetiginosus, Bignoniaceae), a highly valued, ecologically keystone Neotropical timber forest tree.</title>
        <authorList>
            <person name="Silva-Junior O.B."/>
            <person name="Grattapaglia D."/>
            <person name="Novaes E."/>
            <person name="Collevatti R.G."/>
        </authorList>
    </citation>
    <scope>NUCLEOTIDE SEQUENCE [LARGE SCALE GENOMIC DNA]</scope>
    <source>
        <strain evidence="9">cv. UFG-1</strain>
    </source>
</reference>
<organism evidence="8 9">
    <name type="scientific">Handroanthus impetiginosus</name>
    <dbReference type="NCBI Taxonomy" id="429701"/>
    <lineage>
        <taxon>Eukaryota</taxon>
        <taxon>Viridiplantae</taxon>
        <taxon>Streptophyta</taxon>
        <taxon>Embryophyta</taxon>
        <taxon>Tracheophyta</taxon>
        <taxon>Spermatophyta</taxon>
        <taxon>Magnoliopsida</taxon>
        <taxon>eudicotyledons</taxon>
        <taxon>Gunneridae</taxon>
        <taxon>Pentapetalae</taxon>
        <taxon>asterids</taxon>
        <taxon>lamiids</taxon>
        <taxon>Lamiales</taxon>
        <taxon>Bignoniaceae</taxon>
        <taxon>Crescentiina</taxon>
        <taxon>Tabebuia alliance</taxon>
        <taxon>Handroanthus</taxon>
    </lineage>
</organism>
<dbReference type="STRING" id="429701.A0A2G9H5X0"/>